<feature type="chain" id="PRO_5044657054" evidence="3">
    <location>
        <begin position="21"/>
        <end position="199"/>
    </location>
</feature>
<feature type="compositionally biased region" description="Basic and acidic residues" evidence="1">
    <location>
        <begin position="125"/>
        <end position="134"/>
    </location>
</feature>
<evidence type="ECO:0000313" key="5">
    <source>
        <dbReference type="Proteomes" id="UP000504628"/>
    </source>
</evidence>
<dbReference type="KEGG" id="pdic:114499160"/>
<evidence type="ECO:0000256" key="2">
    <source>
        <dbReference type="SAM" id="Phobius"/>
    </source>
</evidence>
<keyword evidence="2" id="KW-0812">Transmembrane</keyword>
<keyword evidence="4 7" id="KW-0675">Receptor</keyword>
<feature type="signal peptide" evidence="3">
    <location>
        <begin position="1"/>
        <end position="20"/>
    </location>
</feature>
<proteinExistence type="predicted"/>
<evidence type="ECO:0000256" key="3">
    <source>
        <dbReference type="SAM" id="SignalP"/>
    </source>
</evidence>
<dbReference type="Proteomes" id="UP000664940">
    <property type="component" value="Unassembled WGS sequence"/>
</dbReference>
<evidence type="ECO:0000256" key="1">
    <source>
        <dbReference type="SAM" id="MobiDB-lite"/>
    </source>
</evidence>
<dbReference type="CTD" id="5790"/>
<evidence type="ECO:0000313" key="6">
    <source>
        <dbReference type="Proteomes" id="UP000664940"/>
    </source>
</evidence>
<evidence type="ECO:0000313" key="4">
    <source>
        <dbReference type="EMBL" id="KAF6105756.1"/>
    </source>
</evidence>
<keyword evidence="2" id="KW-0472">Membrane</keyword>
<keyword evidence="3" id="KW-0732">Signal</keyword>
<gene>
    <name evidence="7" type="primary">LOC114499160</name>
    <name evidence="4" type="ORF">HJG60_015823</name>
</gene>
<dbReference type="EMBL" id="JABVXQ010000006">
    <property type="protein sequence ID" value="KAF6105756.1"/>
    <property type="molecule type" value="Genomic_DNA"/>
</dbReference>
<dbReference type="RefSeq" id="XP_035885662.1">
    <property type="nucleotide sequence ID" value="XM_036029769.1"/>
</dbReference>
<reference evidence="4 6" key="1">
    <citation type="journal article" date="2020" name="Nature">
        <title>Six reference-quality genomes reveal evolution of bat adaptations.</title>
        <authorList>
            <person name="Jebb D."/>
            <person name="Huang Z."/>
            <person name="Pippel M."/>
            <person name="Hughes G.M."/>
            <person name="Lavrichenko K."/>
            <person name="Devanna P."/>
            <person name="Winkler S."/>
            <person name="Jermiin L.S."/>
            <person name="Skirmuntt E.C."/>
            <person name="Katzourakis A."/>
            <person name="Burkitt-Gray L."/>
            <person name="Ray D.A."/>
            <person name="Sullivan K.A.M."/>
            <person name="Roscito J.G."/>
            <person name="Kirilenko B.M."/>
            <person name="Davalos L.M."/>
            <person name="Corthals A.P."/>
            <person name="Power M.L."/>
            <person name="Jones G."/>
            <person name="Ransome R.D."/>
            <person name="Dechmann D.K.N."/>
            <person name="Locatelli A.G."/>
            <person name="Puechmaille S.J."/>
            <person name="Fedrigo O."/>
            <person name="Jarvis E.D."/>
            <person name="Hiller M."/>
            <person name="Vernes S.C."/>
            <person name="Myers E.W."/>
            <person name="Teeling E.C."/>
        </authorList>
    </citation>
    <scope>NUCLEOTIDE SEQUENCE [LARGE SCALE GENOMIC DNA]</scope>
    <source>
        <strain evidence="4">Bat1K_MPI-CBG_1</strain>
    </source>
</reference>
<dbReference type="AlphaFoldDB" id="A0A7E6E3P6"/>
<feature type="transmembrane region" description="Helical" evidence="2">
    <location>
        <begin position="30"/>
        <end position="52"/>
    </location>
</feature>
<dbReference type="OrthoDB" id="9451766at2759"/>
<sequence>MDLPRAPWLWTLLALPGVLGGSGQDSQGSSTVTVVLLLLLLLLLATGLALAWRRLSRDSGGYYHPARLGAALWGRTRRLLWASPPGRWLRARAEFEPTDEDPEREDDEQDQDVEDGSSDGGQEEAGPRGEEQGRGEQPGSQRGPEPAQEAPSGSVEGGPEGSAGSAEALLSDLHAFAGSAAWDDSARAAGGQALHVTAL</sequence>
<dbReference type="PANTHER" id="PTHR15312">
    <property type="entry name" value="PROTEIN TYROSINE PHOSPHATASE RECEPTOR TYPE C-ASSOCIATED PROTEIN"/>
    <property type="match status" value="1"/>
</dbReference>
<keyword evidence="5" id="KW-1185">Reference proteome</keyword>
<reference evidence="7" key="2">
    <citation type="submission" date="2025-04" db="UniProtKB">
        <authorList>
            <consortium name="RefSeq"/>
        </authorList>
    </citation>
    <scope>IDENTIFICATION</scope>
    <source>
        <tissue evidence="7">Muscle</tissue>
    </source>
</reference>
<dbReference type="GeneID" id="114499160"/>
<organism evidence="5 7">
    <name type="scientific">Phyllostomus discolor</name>
    <name type="common">pale spear-nosed bat</name>
    <dbReference type="NCBI Taxonomy" id="89673"/>
    <lineage>
        <taxon>Eukaryota</taxon>
        <taxon>Metazoa</taxon>
        <taxon>Chordata</taxon>
        <taxon>Craniata</taxon>
        <taxon>Vertebrata</taxon>
        <taxon>Euteleostomi</taxon>
        <taxon>Mammalia</taxon>
        <taxon>Eutheria</taxon>
        <taxon>Laurasiatheria</taxon>
        <taxon>Chiroptera</taxon>
        <taxon>Yangochiroptera</taxon>
        <taxon>Phyllostomidae</taxon>
        <taxon>Phyllostominae</taxon>
        <taxon>Phyllostomus</taxon>
    </lineage>
</organism>
<protein>
    <submittedName>
        <fullName evidence="4 7">Protein tyrosine phosphatase receptor type C-associated protein</fullName>
    </submittedName>
</protein>
<feature type="compositionally biased region" description="Acidic residues" evidence="1">
    <location>
        <begin position="96"/>
        <end position="117"/>
    </location>
</feature>
<dbReference type="Proteomes" id="UP000504628">
    <property type="component" value="Chromosome 6"/>
</dbReference>
<dbReference type="Pfam" id="PF15713">
    <property type="entry name" value="PTPRCAP"/>
    <property type="match status" value="1"/>
</dbReference>
<keyword evidence="2" id="KW-1133">Transmembrane helix</keyword>
<accession>A0A7E6E3P6</accession>
<feature type="compositionally biased region" description="Low complexity" evidence="1">
    <location>
        <begin position="135"/>
        <end position="154"/>
    </location>
</feature>
<feature type="region of interest" description="Disordered" evidence="1">
    <location>
        <begin position="93"/>
        <end position="167"/>
    </location>
</feature>
<dbReference type="InterPro" id="IPR016553">
    <property type="entry name" value="PTPRCAP"/>
</dbReference>
<name>A0A7E6E3P6_9CHIR</name>
<dbReference type="PANTHER" id="PTHR15312:SF1">
    <property type="entry name" value="PROTEIN TYROSINE PHOSPHATASE RECEPTOR TYPE C-ASSOCIATED PROTEIN"/>
    <property type="match status" value="1"/>
</dbReference>
<evidence type="ECO:0000313" key="7">
    <source>
        <dbReference type="RefSeq" id="XP_035885662.1"/>
    </source>
</evidence>